<evidence type="ECO:0000313" key="3">
    <source>
        <dbReference type="EMBL" id="CAB9496770.1"/>
    </source>
</evidence>
<dbReference type="CDD" id="cd18316">
    <property type="entry name" value="BTB_POZ_KCTD-like"/>
    <property type="match status" value="1"/>
</dbReference>
<evidence type="ECO:0000259" key="2">
    <source>
        <dbReference type="Pfam" id="PF02214"/>
    </source>
</evidence>
<feature type="domain" description="Potassium channel tetramerisation-type BTB" evidence="2">
    <location>
        <begin position="37"/>
        <end position="121"/>
    </location>
</feature>
<dbReference type="GO" id="GO:0051260">
    <property type="term" value="P:protein homooligomerization"/>
    <property type="evidence" value="ECO:0007669"/>
    <property type="project" value="InterPro"/>
</dbReference>
<name>A0A9N8D7Q9_9STRA</name>
<dbReference type="InterPro" id="IPR011333">
    <property type="entry name" value="SKP1/BTB/POZ_sf"/>
</dbReference>
<dbReference type="PANTHER" id="PTHR11145">
    <property type="entry name" value="BTB/POZ DOMAIN-CONTAINING ADAPTER FOR CUL3-MEDIATED RHOA DEGRADATION PROTEIN FAMILY MEMBER"/>
    <property type="match status" value="1"/>
</dbReference>
<accession>A0A9N8D7Q9</accession>
<dbReference type="Gene3D" id="3.30.710.10">
    <property type="entry name" value="Potassium Channel Kv1.1, Chain A"/>
    <property type="match status" value="1"/>
</dbReference>
<dbReference type="EMBL" id="CAICTM010000009">
    <property type="protein sequence ID" value="CAB9496770.1"/>
    <property type="molecule type" value="Genomic_DNA"/>
</dbReference>
<dbReference type="Pfam" id="PF02214">
    <property type="entry name" value="BTB_2"/>
    <property type="match status" value="1"/>
</dbReference>
<gene>
    <name evidence="3" type="ORF">SEMRO_9_G007360.1</name>
</gene>
<feature type="region of interest" description="Disordered" evidence="1">
    <location>
        <begin position="1"/>
        <end position="35"/>
    </location>
</feature>
<keyword evidence="4" id="KW-1185">Reference proteome</keyword>
<dbReference type="InterPro" id="IPR003131">
    <property type="entry name" value="T1-type_BTB"/>
</dbReference>
<organism evidence="3 4">
    <name type="scientific">Seminavis robusta</name>
    <dbReference type="NCBI Taxonomy" id="568900"/>
    <lineage>
        <taxon>Eukaryota</taxon>
        <taxon>Sar</taxon>
        <taxon>Stramenopiles</taxon>
        <taxon>Ochrophyta</taxon>
        <taxon>Bacillariophyta</taxon>
        <taxon>Bacillariophyceae</taxon>
        <taxon>Bacillariophycidae</taxon>
        <taxon>Naviculales</taxon>
        <taxon>Naviculaceae</taxon>
        <taxon>Seminavis</taxon>
    </lineage>
</organism>
<dbReference type="AlphaFoldDB" id="A0A9N8D7Q9"/>
<dbReference type="OrthoDB" id="45549at2759"/>
<dbReference type="InterPro" id="IPR045068">
    <property type="entry name" value="BACURD1-3"/>
</dbReference>
<evidence type="ECO:0000313" key="4">
    <source>
        <dbReference type="Proteomes" id="UP001153069"/>
    </source>
</evidence>
<dbReference type="Proteomes" id="UP001153069">
    <property type="component" value="Unassembled WGS sequence"/>
</dbReference>
<comment type="caution">
    <text evidence="3">The sequence shown here is derived from an EMBL/GenBank/DDBJ whole genome shotgun (WGS) entry which is preliminary data.</text>
</comment>
<reference evidence="3" key="1">
    <citation type="submission" date="2020-06" db="EMBL/GenBank/DDBJ databases">
        <authorList>
            <consortium name="Plant Systems Biology data submission"/>
        </authorList>
    </citation>
    <scope>NUCLEOTIDE SEQUENCE</scope>
    <source>
        <strain evidence="3">D6</strain>
    </source>
</reference>
<dbReference type="SUPFAM" id="SSF54695">
    <property type="entry name" value="POZ domain"/>
    <property type="match status" value="1"/>
</dbReference>
<dbReference type="PANTHER" id="PTHR11145:SF8">
    <property type="entry name" value="RE57120P"/>
    <property type="match status" value="1"/>
</dbReference>
<protein>
    <submittedName>
        <fullName evidence="3">POZ domain-containing protein KCTD8</fullName>
    </submittedName>
</protein>
<sequence>MATTAKPAITSIAGRKEGRRSKSASNDKENHGPSLTVKLDVGGTVYKVSRSLIESFPGTMPAKLVSKRWTTRADDDTMIFIDRNGDRFQYVLDYMRDNEVHLPLSVPKAAIVKDLEFLGFTNIDTNSIHDGAASAEAATQIAKCEALYQKELELCHRTVQRFQKKITYLNIAHACFLSYSKCGHLLSTEFYLGDYSLNLMTLKDEINSAFDNFDRTLFDECLIIHGLKYVSHRPIELRTPHAIWYNLSLTAVQSTGIDHPNHHVLSHCVSTAEPGSDFRK</sequence>
<evidence type="ECO:0000256" key="1">
    <source>
        <dbReference type="SAM" id="MobiDB-lite"/>
    </source>
</evidence>
<proteinExistence type="predicted"/>